<comment type="caution">
    <text evidence="1">The sequence shown here is derived from an EMBL/GenBank/DDBJ whole genome shotgun (WGS) entry which is preliminary data.</text>
</comment>
<dbReference type="HOGENOM" id="CLU_2543091_0_0_1"/>
<evidence type="ECO:0000313" key="2">
    <source>
        <dbReference type="Proteomes" id="UP000017559"/>
    </source>
</evidence>
<dbReference type="Proteomes" id="UP000017559">
    <property type="component" value="Unassembled WGS sequence"/>
</dbReference>
<proteinExistence type="predicted"/>
<dbReference type="EMBL" id="AWSO01001242">
    <property type="protein sequence ID" value="ESK84715.1"/>
    <property type="molecule type" value="Genomic_DNA"/>
</dbReference>
<dbReference type="KEGG" id="mrr:Moror_627"/>
<evidence type="ECO:0000313" key="1">
    <source>
        <dbReference type="EMBL" id="ESK84715.1"/>
    </source>
</evidence>
<protein>
    <submittedName>
        <fullName evidence="1">Uncharacterized protein</fullName>
    </submittedName>
</protein>
<organism evidence="1 2">
    <name type="scientific">Moniliophthora roreri (strain MCA 2997)</name>
    <name type="common">Cocoa frosty pod rot fungus</name>
    <name type="synonym">Crinipellis roreri</name>
    <dbReference type="NCBI Taxonomy" id="1381753"/>
    <lineage>
        <taxon>Eukaryota</taxon>
        <taxon>Fungi</taxon>
        <taxon>Dikarya</taxon>
        <taxon>Basidiomycota</taxon>
        <taxon>Agaricomycotina</taxon>
        <taxon>Agaricomycetes</taxon>
        <taxon>Agaricomycetidae</taxon>
        <taxon>Agaricales</taxon>
        <taxon>Marasmiineae</taxon>
        <taxon>Marasmiaceae</taxon>
        <taxon>Moniliophthora</taxon>
    </lineage>
</organism>
<gene>
    <name evidence="1" type="ORF">Moror_627</name>
</gene>
<reference evidence="1 2" key="1">
    <citation type="journal article" date="2014" name="BMC Genomics">
        <title>Genome and secretome analysis of the hemibiotrophic fungal pathogen, Moniliophthora roreri, which causes frosty pod rot disease of cacao: mechanisms of the biotrophic and necrotrophic phases.</title>
        <authorList>
            <person name="Meinhardt L.W."/>
            <person name="Costa G.G.L."/>
            <person name="Thomazella D.P.T."/>
            <person name="Teixeira P.J.P.L."/>
            <person name="Carazzolle M.F."/>
            <person name="Schuster S.C."/>
            <person name="Carlson J.E."/>
            <person name="Guiltinan M.J."/>
            <person name="Mieczkowski P."/>
            <person name="Farmer A."/>
            <person name="Ramaraj T."/>
            <person name="Crozier J."/>
            <person name="Davis R.E."/>
            <person name="Shao J."/>
            <person name="Melnick R.L."/>
            <person name="Pereira G.A.G."/>
            <person name="Bailey B.A."/>
        </authorList>
    </citation>
    <scope>NUCLEOTIDE SEQUENCE [LARGE SCALE GENOMIC DNA]</scope>
    <source>
        <strain evidence="1 2">MCA 2997</strain>
    </source>
</reference>
<dbReference type="AlphaFoldDB" id="V2WX03"/>
<keyword evidence="2" id="KW-1185">Reference proteome</keyword>
<accession>V2WX03</accession>
<name>V2WX03_MONRO</name>
<sequence>MFSFPKHSVIERCLLRFCGGRSKDIGDTKESNTSYPYQYKQASLLYLSASVPKSNHFEEPYNRFLDLSRHGIGHSPAPQKASI</sequence>